<accession>A0A1M6G5I6</accession>
<protein>
    <recommendedName>
        <fullName evidence="4">DUF4252 domain-containing protein</fullName>
    </recommendedName>
</protein>
<dbReference type="InterPro" id="IPR025348">
    <property type="entry name" value="DUF4252"/>
</dbReference>
<evidence type="ECO:0000313" key="3">
    <source>
        <dbReference type="Proteomes" id="UP000184050"/>
    </source>
</evidence>
<feature type="signal peptide" evidence="1">
    <location>
        <begin position="1"/>
        <end position="18"/>
    </location>
</feature>
<evidence type="ECO:0000313" key="2">
    <source>
        <dbReference type="EMBL" id="SHJ05140.1"/>
    </source>
</evidence>
<name>A0A1M6G5I6_9BACT</name>
<proteinExistence type="predicted"/>
<dbReference type="EMBL" id="FQZE01000010">
    <property type="protein sequence ID" value="SHJ05140.1"/>
    <property type="molecule type" value="Genomic_DNA"/>
</dbReference>
<feature type="chain" id="PRO_5012861574" description="DUF4252 domain-containing protein" evidence="1">
    <location>
        <begin position="19"/>
        <end position="163"/>
    </location>
</feature>
<evidence type="ECO:0008006" key="4">
    <source>
        <dbReference type="Google" id="ProtNLM"/>
    </source>
</evidence>
<organism evidence="2 3">
    <name type="scientific">Tangfeifania diversioriginum</name>
    <dbReference type="NCBI Taxonomy" id="1168035"/>
    <lineage>
        <taxon>Bacteria</taxon>
        <taxon>Pseudomonadati</taxon>
        <taxon>Bacteroidota</taxon>
        <taxon>Bacteroidia</taxon>
        <taxon>Marinilabiliales</taxon>
        <taxon>Prolixibacteraceae</taxon>
        <taxon>Tangfeifania</taxon>
    </lineage>
</organism>
<dbReference type="Proteomes" id="UP000184050">
    <property type="component" value="Unassembled WGS sequence"/>
</dbReference>
<gene>
    <name evidence="2" type="ORF">SAMN05444280_11037</name>
</gene>
<reference evidence="2 3" key="1">
    <citation type="submission" date="2016-11" db="EMBL/GenBank/DDBJ databases">
        <authorList>
            <person name="Jaros S."/>
            <person name="Januszkiewicz K."/>
            <person name="Wedrychowicz H."/>
        </authorList>
    </citation>
    <scope>NUCLEOTIDE SEQUENCE [LARGE SCALE GENOMIC DNA]</scope>
    <source>
        <strain evidence="2 3">DSM 27063</strain>
    </source>
</reference>
<dbReference type="Pfam" id="PF14060">
    <property type="entry name" value="DUF4252"/>
    <property type="match status" value="1"/>
</dbReference>
<dbReference type="OrthoDB" id="1121782at2"/>
<keyword evidence="1" id="KW-0732">Signal</keyword>
<sequence length="163" mass="18806">MKIKVVILLLLTSLTCFSQNGNRTIDEIYTQLSQHENASYFEVTKEMFKMLSEAKETSPEFKDYISKLHNLKLIKVTGDNRQSLGNEFYHAFILQVNLKDYSILMTKKEGQDRLSFYKKEGKNENEYLLISTNMTIYIAGTINLKSLGEFEQVMDIAGSAFDM</sequence>
<dbReference type="RefSeq" id="WP_073168247.1">
    <property type="nucleotide sequence ID" value="NZ_FQZE01000010.1"/>
</dbReference>
<evidence type="ECO:0000256" key="1">
    <source>
        <dbReference type="SAM" id="SignalP"/>
    </source>
</evidence>
<dbReference type="AlphaFoldDB" id="A0A1M6G5I6"/>
<keyword evidence="3" id="KW-1185">Reference proteome</keyword>
<dbReference type="STRING" id="1168035.SAMN05444280_11037"/>